<sequence>MSLVFFSLSLSRMSLVFFPFLRNSLKPASFLRTRVFSSPIKENVSFCLLYILTILYLS</sequence>
<accession>A0A0C3Q2I9</accession>
<dbReference type="Proteomes" id="UP000054248">
    <property type="component" value="Unassembled WGS sequence"/>
</dbReference>
<reference evidence="1 2" key="1">
    <citation type="submission" date="2014-04" db="EMBL/GenBank/DDBJ databases">
        <authorList>
            <consortium name="DOE Joint Genome Institute"/>
            <person name="Kuo A."/>
            <person name="Girlanda M."/>
            <person name="Perotto S."/>
            <person name="Kohler A."/>
            <person name="Nagy L.G."/>
            <person name="Floudas D."/>
            <person name="Copeland A."/>
            <person name="Barry K.W."/>
            <person name="Cichocki N."/>
            <person name="Veneault-Fourrey C."/>
            <person name="LaButti K."/>
            <person name="Lindquist E.A."/>
            <person name="Lipzen A."/>
            <person name="Lundell T."/>
            <person name="Morin E."/>
            <person name="Murat C."/>
            <person name="Sun H."/>
            <person name="Tunlid A."/>
            <person name="Henrissat B."/>
            <person name="Grigoriev I.V."/>
            <person name="Hibbett D.S."/>
            <person name="Martin F."/>
            <person name="Nordberg H.P."/>
            <person name="Cantor M.N."/>
            <person name="Hua S.X."/>
        </authorList>
    </citation>
    <scope>NUCLEOTIDE SEQUENCE [LARGE SCALE GENOMIC DNA]</scope>
    <source>
        <strain evidence="1 2">MUT 4182</strain>
    </source>
</reference>
<dbReference type="EMBL" id="KN823103">
    <property type="protein sequence ID" value="KIO22695.1"/>
    <property type="molecule type" value="Genomic_DNA"/>
</dbReference>
<proteinExistence type="predicted"/>
<name>A0A0C3Q2I9_9AGAM</name>
<dbReference type="HOGENOM" id="CLU_2980792_0_0_1"/>
<dbReference type="AlphaFoldDB" id="A0A0C3Q2I9"/>
<keyword evidence="2" id="KW-1185">Reference proteome</keyword>
<gene>
    <name evidence="1" type="ORF">M407DRAFT_245073</name>
</gene>
<organism evidence="1 2">
    <name type="scientific">Tulasnella calospora MUT 4182</name>
    <dbReference type="NCBI Taxonomy" id="1051891"/>
    <lineage>
        <taxon>Eukaryota</taxon>
        <taxon>Fungi</taxon>
        <taxon>Dikarya</taxon>
        <taxon>Basidiomycota</taxon>
        <taxon>Agaricomycotina</taxon>
        <taxon>Agaricomycetes</taxon>
        <taxon>Cantharellales</taxon>
        <taxon>Tulasnellaceae</taxon>
        <taxon>Tulasnella</taxon>
    </lineage>
</organism>
<protein>
    <submittedName>
        <fullName evidence="1">Uncharacterized protein</fullName>
    </submittedName>
</protein>
<evidence type="ECO:0000313" key="1">
    <source>
        <dbReference type="EMBL" id="KIO22695.1"/>
    </source>
</evidence>
<evidence type="ECO:0000313" key="2">
    <source>
        <dbReference type="Proteomes" id="UP000054248"/>
    </source>
</evidence>
<reference evidence="2" key="2">
    <citation type="submission" date="2015-01" db="EMBL/GenBank/DDBJ databases">
        <title>Evolutionary Origins and Diversification of the Mycorrhizal Mutualists.</title>
        <authorList>
            <consortium name="DOE Joint Genome Institute"/>
            <consortium name="Mycorrhizal Genomics Consortium"/>
            <person name="Kohler A."/>
            <person name="Kuo A."/>
            <person name="Nagy L.G."/>
            <person name="Floudas D."/>
            <person name="Copeland A."/>
            <person name="Barry K.W."/>
            <person name="Cichocki N."/>
            <person name="Veneault-Fourrey C."/>
            <person name="LaButti K."/>
            <person name="Lindquist E.A."/>
            <person name="Lipzen A."/>
            <person name="Lundell T."/>
            <person name="Morin E."/>
            <person name="Murat C."/>
            <person name="Riley R."/>
            <person name="Ohm R."/>
            <person name="Sun H."/>
            <person name="Tunlid A."/>
            <person name="Henrissat B."/>
            <person name="Grigoriev I.V."/>
            <person name="Hibbett D.S."/>
            <person name="Martin F."/>
        </authorList>
    </citation>
    <scope>NUCLEOTIDE SEQUENCE [LARGE SCALE GENOMIC DNA]</scope>
    <source>
        <strain evidence="2">MUT 4182</strain>
    </source>
</reference>